<dbReference type="Pfam" id="PF03104">
    <property type="entry name" value="DNA_pol_B_exo1"/>
    <property type="match status" value="2"/>
</dbReference>
<dbReference type="GO" id="GO:0043625">
    <property type="term" value="C:delta DNA polymerase complex"/>
    <property type="evidence" value="ECO:0007669"/>
    <property type="project" value="TreeGrafter"/>
</dbReference>
<dbReference type="GO" id="GO:0045004">
    <property type="term" value="P:DNA replication proofreading"/>
    <property type="evidence" value="ECO:0007669"/>
    <property type="project" value="TreeGrafter"/>
</dbReference>
<dbReference type="AlphaFoldDB" id="A0A433QF47"/>
<protein>
    <recommendedName>
        <fullName evidence="1">DNA polymerase delta catalytic subunit</fullName>
    </recommendedName>
</protein>
<dbReference type="GO" id="GO:0008296">
    <property type="term" value="F:3'-5'-DNA exonuclease activity"/>
    <property type="evidence" value="ECO:0007669"/>
    <property type="project" value="TreeGrafter"/>
</dbReference>
<comment type="caution">
    <text evidence="3">The sequence shown here is derived from an EMBL/GenBank/DDBJ whole genome shotgun (WGS) entry which is preliminary data.</text>
</comment>
<feature type="non-terminal residue" evidence="3">
    <location>
        <position position="495"/>
    </location>
</feature>
<evidence type="ECO:0000313" key="4">
    <source>
        <dbReference type="Proteomes" id="UP000274822"/>
    </source>
</evidence>
<evidence type="ECO:0000256" key="1">
    <source>
        <dbReference type="ARBA" id="ARBA00024411"/>
    </source>
</evidence>
<dbReference type="Proteomes" id="UP000274822">
    <property type="component" value="Unassembled WGS sequence"/>
</dbReference>
<dbReference type="InterPro" id="IPR012337">
    <property type="entry name" value="RNaseH-like_sf"/>
</dbReference>
<dbReference type="InterPro" id="IPR006133">
    <property type="entry name" value="DNA-dir_DNA_pol_B_exonuc"/>
</dbReference>
<evidence type="ECO:0000259" key="2">
    <source>
        <dbReference type="Pfam" id="PF03104"/>
    </source>
</evidence>
<name>A0A433QF47_9FUNG</name>
<feature type="domain" description="DNA-directed DNA polymerase family B exonuclease" evidence="2">
    <location>
        <begin position="339"/>
        <end position="381"/>
    </location>
</feature>
<dbReference type="SUPFAM" id="SSF53098">
    <property type="entry name" value="Ribonuclease H-like"/>
    <property type="match status" value="1"/>
</dbReference>
<dbReference type="GO" id="GO:0003676">
    <property type="term" value="F:nucleic acid binding"/>
    <property type="evidence" value="ECO:0007669"/>
    <property type="project" value="InterPro"/>
</dbReference>
<dbReference type="GO" id="GO:0006287">
    <property type="term" value="P:base-excision repair, gap-filling"/>
    <property type="evidence" value="ECO:0007669"/>
    <property type="project" value="TreeGrafter"/>
</dbReference>
<feature type="domain" description="DNA-directed DNA polymerase family B exonuclease" evidence="2">
    <location>
        <begin position="143"/>
        <end position="310"/>
    </location>
</feature>
<reference evidence="3 4" key="1">
    <citation type="journal article" date="2018" name="New Phytol.">
        <title>Phylogenomics of Endogonaceae and evolution of mycorrhizas within Mucoromycota.</title>
        <authorList>
            <person name="Chang Y."/>
            <person name="Desiro A."/>
            <person name="Na H."/>
            <person name="Sandor L."/>
            <person name="Lipzen A."/>
            <person name="Clum A."/>
            <person name="Barry K."/>
            <person name="Grigoriev I.V."/>
            <person name="Martin F.M."/>
            <person name="Stajich J.E."/>
            <person name="Smith M.E."/>
            <person name="Bonito G."/>
            <person name="Spatafora J.W."/>
        </authorList>
    </citation>
    <scope>NUCLEOTIDE SEQUENCE [LARGE SCALE GENOMIC DNA]</scope>
    <source>
        <strain evidence="3 4">AD002</strain>
    </source>
</reference>
<proteinExistence type="predicted"/>
<dbReference type="Gene3D" id="3.30.420.10">
    <property type="entry name" value="Ribonuclease H-like superfamily/Ribonuclease H"/>
    <property type="match status" value="2"/>
</dbReference>
<organism evidence="3 4">
    <name type="scientific">Jimgerdemannia flammicorona</name>
    <dbReference type="NCBI Taxonomy" id="994334"/>
    <lineage>
        <taxon>Eukaryota</taxon>
        <taxon>Fungi</taxon>
        <taxon>Fungi incertae sedis</taxon>
        <taxon>Mucoromycota</taxon>
        <taxon>Mucoromycotina</taxon>
        <taxon>Endogonomycetes</taxon>
        <taxon>Endogonales</taxon>
        <taxon>Endogonaceae</taxon>
        <taxon>Jimgerdemannia</taxon>
    </lineage>
</organism>
<dbReference type="PANTHER" id="PTHR10322:SF23">
    <property type="entry name" value="DNA POLYMERASE DELTA CATALYTIC SUBUNIT"/>
    <property type="match status" value="1"/>
</dbReference>
<gene>
    <name evidence="3" type="ORF">BC938DRAFT_481881</name>
</gene>
<dbReference type="GO" id="GO:0006297">
    <property type="term" value="P:nucleotide-excision repair, DNA gap filling"/>
    <property type="evidence" value="ECO:0007669"/>
    <property type="project" value="TreeGrafter"/>
</dbReference>
<accession>A0A433QF47</accession>
<dbReference type="Gene3D" id="2.40.50.730">
    <property type="match status" value="2"/>
</dbReference>
<dbReference type="EMBL" id="RBNJ01006618">
    <property type="protein sequence ID" value="RUS28445.1"/>
    <property type="molecule type" value="Genomic_DNA"/>
</dbReference>
<dbReference type="PANTHER" id="PTHR10322">
    <property type="entry name" value="DNA POLYMERASE CATALYTIC SUBUNIT"/>
    <property type="match status" value="1"/>
</dbReference>
<sequence>MLIFQQIEVDECIERESTIRLFGVTEAGNGVLCHVFGFLPYFYFPAPSGFRRDDLEEYKRPHLISYPPSYPLQLQGQIGNAVDMIDCEIVERQDIYGYSGDVKSPFVKVTLRLPRLVSRARTIMESGATFPGAAGRTFTGPFTTYESNLGFMLRFMIDTKVTGANWIELPPGTYKMRPFPTSHCQIENVVIFTPSDTILYLRITSYDKFISHAPEGEWSKIAPLRILSFDIECAGRKGVFPEPEIDPVIQIANVVTIQGGFLDLCLCEPKPFIRNVFTLNSCAHIAGTQTLEFYDEKELLQRWRDFVVEPNFHVRENKAHFAIFCYRTPDIKTEAKDTKFSSKAYGTRESKQTNMEGRLQLDMLQVMHRDYKLRSYTLNAVCAHFLGEQKEDVHHSMISELQNGNNETRRRLAIYCLKVTYIRYHLQLQMDAFLPLRLMDKLMCLYNYIEMARVTGVPFNYLLARGQQVKVISQLYRKANEEGLVIPAMKSEGAI</sequence>
<dbReference type="CDD" id="cd05777">
    <property type="entry name" value="DNA_polB_delta_exo"/>
    <property type="match status" value="1"/>
</dbReference>
<evidence type="ECO:0000313" key="3">
    <source>
        <dbReference type="EMBL" id="RUS28445.1"/>
    </source>
</evidence>
<dbReference type="InterPro" id="IPR036397">
    <property type="entry name" value="RNaseH_sf"/>
</dbReference>
<dbReference type="GO" id="GO:0003887">
    <property type="term" value="F:DNA-directed DNA polymerase activity"/>
    <property type="evidence" value="ECO:0007669"/>
    <property type="project" value="TreeGrafter"/>
</dbReference>
<keyword evidence="4" id="KW-1185">Reference proteome</keyword>
<dbReference type="InterPro" id="IPR050240">
    <property type="entry name" value="DNA_pol_type-B"/>
</dbReference>